<gene>
    <name evidence="2" type="ORF">JOM49_005932</name>
</gene>
<proteinExistence type="predicted"/>
<feature type="transmembrane region" description="Helical" evidence="1">
    <location>
        <begin position="181"/>
        <end position="202"/>
    </location>
</feature>
<feature type="transmembrane region" description="Helical" evidence="1">
    <location>
        <begin position="57"/>
        <end position="78"/>
    </location>
</feature>
<comment type="caution">
    <text evidence="2">The sequence shown here is derived from an EMBL/GenBank/DDBJ whole genome shotgun (WGS) entry which is preliminary data.</text>
</comment>
<keyword evidence="3" id="KW-1185">Reference proteome</keyword>
<sequence>MNSSPSELSGTVTAGDRIRQGVVLLAALAQVASSALLGRSVGGVARENASSILPAGYAFAIWGPIFALSLAVAIAGFVPSLTAHPAVRRSGWSIAIAFTADAVWAAVFPQGQFVLAQFVLIIGAVAAIRATVRFQRAADGNRLVTVLFGGTFGLLAGWLTAATFVGLANTLVSAGMSGTRGWPGVVGVVLLLVATGVAVAVVRACATGPLPGSLAYAAAVAWGLLAITVEQRSAVPLTAYTALGLAVVLLAYLAVIHRLRHRAVPIRRRRRPQRVPEPG</sequence>
<dbReference type="Proteomes" id="UP000741013">
    <property type="component" value="Unassembled WGS sequence"/>
</dbReference>
<evidence type="ECO:0000256" key="1">
    <source>
        <dbReference type="SAM" id="Phobius"/>
    </source>
</evidence>
<feature type="transmembrane region" description="Helical" evidence="1">
    <location>
        <begin position="214"/>
        <end position="231"/>
    </location>
</feature>
<dbReference type="PANTHER" id="PTHR33802:SF1">
    <property type="entry name" value="XK-RELATED PROTEIN"/>
    <property type="match status" value="1"/>
</dbReference>
<organism evidence="2 3">
    <name type="scientific">Amycolatopsis magusensis</name>
    <dbReference type="NCBI Taxonomy" id="882444"/>
    <lineage>
        <taxon>Bacteria</taxon>
        <taxon>Bacillati</taxon>
        <taxon>Actinomycetota</taxon>
        <taxon>Actinomycetes</taxon>
        <taxon>Pseudonocardiales</taxon>
        <taxon>Pseudonocardiaceae</taxon>
        <taxon>Amycolatopsis</taxon>
    </lineage>
</organism>
<name>A0ABS4Q0N3_9PSEU</name>
<reference evidence="2 3" key="1">
    <citation type="submission" date="2021-03" db="EMBL/GenBank/DDBJ databases">
        <title>Sequencing the genomes of 1000 actinobacteria strains.</title>
        <authorList>
            <person name="Klenk H.-P."/>
        </authorList>
    </citation>
    <scope>NUCLEOTIDE SEQUENCE [LARGE SCALE GENOMIC DNA]</scope>
    <source>
        <strain evidence="2 3">DSM 45510</strain>
    </source>
</reference>
<dbReference type="PANTHER" id="PTHR33802">
    <property type="entry name" value="SI:CH211-161H7.5-RELATED"/>
    <property type="match status" value="1"/>
</dbReference>
<keyword evidence="1" id="KW-0472">Membrane</keyword>
<keyword evidence="1" id="KW-0812">Transmembrane</keyword>
<feature type="transmembrane region" description="Helical" evidence="1">
    <location>
        <begin position="90"/>
        <end position="107"/>
    </location>
</feature>
<accession>A0ABS4Q0N3</accession>
<feature type="transmembrane region" description="Helical" evidence="1">
    <location>
        <begin position="237"/>
        <end position="259"/>
    </location>
</feature>
<feature type="transmembrane region" description="Helical" evidence="1">
    <location>
        <begin position="21"/>
        <end position="37"/>
    </location>
</feature>
<keyword evidence="1" id="KW-1133">Transmembrane helix</keyword>
<feature type="transmembrane region" description="Helical" evidence="1">
    <location>
        <begin position="144"/>
        <end position="169"/>
    </location>
</feature>
<protein>
    <submittedName>
        <fullName evidence="2">Uncharacterized protein</fullName>
    </submittedName>
</protein>
<dbReference type="EMBL" id="JAGGMS010000001">
    <property type="protein sequence ID" value="MBP2184406.1"/>
    <property type="molecule type" value="Genomic_DNA"/>
</dbReference>
<evidence type="ECO:0000313" key="2">
    <source>
        <dbReference type="EMBL" id="MBP2184406.1"/>
    </source>
</evidence>
<dbReference type="RefSeq" id="WP_209667426.1">
    <property type="nucleotide sequence ID" value="NZ_JAGGMS010000001.1"/>
</dbReference>
<evidence type="ECO:0000313" key="3">
    <source>
        <dbReference type="Proteomes" id="UP000741013"/>
    </source>
</evidence>
<feature type="transmembrane region" description="Helical" evidence="1">
    <location>
        <begin position="113"/>
        <end position="132"/>
    </location>
</feature>